<reference evidence="1 2" key="1">
    <citation type="journal article" date="2022" name="Hortic Res">
        <title>A haplotype resolved chromosomal level avocado genome allows analysis of novel avocado genes.</title>
        <authorList>
            <person name="Nath O."/>
            <person name="Fletcher S.J."/>
            <person name="Hayward A."/>
            <person name="Shaw L.M."/>
            <person name="Masouleh A.K."/>
            <person name="Furtado A."/>
            <person name="Henry R.J."/>
            <person name="Mitter N."/>
        </authorList>
    </citation>
    <scope>NUCLEOTIDE SEQUENCE [LARGE SCALE GENOMIC DNA]</scope>
    <source>
        <strain evidence="2">cv. Hass</strain>
    </source>
</reference>
<accession>A0ACC2MRQ9</accession>
<evidence type="ECO:0000313" key="2">
    <source>
        <dbReference type="Proteomes" id="UP001234297"/>
    </source>
</evidence>
<name>A0ACC2MRQ9_PERAE</name>
<protein>
    <submittedName>
        <fullName evidence="1">Uncharacterized protein</fullName>
    </submittedName>
</protein>
<dbReference type="EMBL" id="CM056809">
    <property type="protein sequence ID" value="KAJ8648379.1"/>
    <property type="molecule type" value="Genomic_DNA"/>
</dbReference>
<dbReference type="Proteomes" id="UP001234297">
    <property type="component" value="Chromosome 1"/>
</dbReference>
<organism evidence="1 2">
    <name type="scientific">Persea americana</name>
    <name type="common">Avocado</name>
    <dbReference type="NCBI Taxonomy" id="3435"/>
    <lineage>
        <taxon>Eukaryota</taxon>
        <taxon>Viridiplantae</taxon>
        <taxon>Streptophyta</taxon>
        <taxon>Embryophyta</taxon>
        <taxon>Tracheophyta</taxon>
        <taxon>Spermatophyta</taxon>
        <taxon>Magnoliopsida</taxon>
        <taxon>Magnoliidae</taxon>
        <taxon>Laurales</taxon>
        <taxon>Lauraceae</taxon>
        <taxon>Persea</taxon>
    </lineage>
</organism>
<evidence type="ECO:0000313" key="1">
    <source>
        <dbReference type="EMBL" id="KAJ8648379.1"/>
    </source>
</evidence>
<sequence length="759" mass="85892">MDVLFGSIDVRELLSSQDLEESSPLSAPDLRLLIDRLQIRSLDIKEKVRSYLLSHHSDFSHIFSLSAHSFSQTLSLSDDVSALLRLLSDRPIDLDIRHLADDIRRKRHELDDRREALQLLLIVSDLIRRLRSAREDLTAGSVIEAAKAVRDLKKSVPDPDEREPKLYGFLREEWLRCFDEVQEVLARAMGNAVVFEEENRRLRVTFRSRVGETEGVELSTVLTAMDIVGVLDYGLAKVADLMIKYVIIPTIRDGSSTVLVETVDQFSEQKDGAILSLVSSSDFQVDCLNGAAIFSRLIQVIKFIYEFMFFCNGTWMCCFGRLTWPRISELVIADLLSKAVPDNASKVAEFQNIIKLTTEFETGLKEMMFISPTDNKDDKLSAFAQNVEVHFASRKKNEILGKARNLLLQSEFVLSLENLSKGRTYYTSEVTEKISGHSVDLLFKPERCLVSEAASNLMELVHQTLQGVHMSSSGVAMEFYHAARDALLLYEAIVPVKLEKQLNTIHQVALVIHNDCLYLSQEILGLAFEYRSDFPGDVKELAVFVDMVPNFSQMAEEILQKQIQLVSASLKEAIDGADGFQNTHMMLQFDSAKFSIDQVVFILEKIHIIWEPLLLPSTYKRSMCTVLDYVFSRITQEVLLLDDIAAEETLQLQRLIHITLDNLSSLFDSLANGASRNKKFSEGSVWVHLEKTIPSLHKLRKLADLLDMPLKSITTTWESGELVNCGFVSSEVQNFIKAIFQDSSLRNECLWKIASTGLE</sequence>
<keyword evidence="2" id="KW-1185">Reference proteome</keyword>
<comment type="caution">
    <text evidence="1">The sequence shown here is derived from an EMBL/GenBank/DDBJ whole genome shotgun (WGS) entry which is preliminary data.</text>
</comment>
<proteinExistence type="predicted"/>
<gene>
    <name evidence="1" type="ORF">MRB53_001402</name>
</gene>